<dbReference type="EMBL" id="ML145097">
    <property type="protein sequence ID" value="TBU61736.1"/>
    <property type="molecule type" value="Genomic_DNA"/>
</dbReference>
<dbReference type="InterPro" id="IPR011333">
    <property type="entry name" value="SKP1/BTB/POZ_sf"/>
</dbReference>
<proteinExistence type="predicted"/>
<dbReference type="SMART" id="SM00225">
    <property type="entry name" value="BTB"/>
    <property type="match status" value="1"/>
</dbReference>
<name>A0A4Q9Q4A0_9APHY</name>
<dbReference type="Pfam" id="PF00651">
    <property type="entry name" value="BTB"/>
    <property type="match status" value="1"/>
</dbReference>
<dbReference type="Proteomes" id="UP000292082">
    <property type="component" value="Unassembled WGS sequence"/>
</dbReference>
<keyword evidence="3" id="KW-1185">Reference proteome</keyword>
<dbReference type="SUPFAM" id="SSF54695">
    <property type="entry name" value="POZ domain"/>
    <property type="match status" value="1"/>
</dbReference>
<dbReference type="STRING" id="114155.A0A4Q9Q4A0"/>
<gene>
    <name evidence="2" type="ORF">BD310DRAFT_904665</name>
</gene>
<sequence>MPHGDNHIGAGVYTLTPHERSSGVVGILRLQNHISCYAAASHAQSIYATRHIAYGLLAGLLSAPRRRAMQVLEFRPRFLLRICVVETERQRSPSAASYLPQLQPPPPVHIKTTAWLLYITQIAYKWTISLLAWMTPAQPPPPATYPVRPLFDDADADIIFRSSDDVDFRVYKVILAKASSVFRTMLDLPQLPSSNPNSTDDSHVVKLTEDAKTLQHVFRLCYPTEHPNITPFDDIHAVLEAARKYEIKCITTNLRWSLARIIPKGSLRMYAVAYMLQLEDVARDAAKELLLVPQFHMPPSPPPEFSTLPCLAIYSMHVYRQRCLEVALHDLEDWKWIAYGPHDRASTGDASQVAEWIWFECISGHGPPRVLAGNVSHHTQGWFETYVMSLKTALSVRRSGGTVLSHLTSSKASEIFTRVGNECTSCRSRAHADLVHFSNLLAVRIDTAIAPLNDSD</sequence>
<feature type="domain" description="BTB" evidence="1">
    <location>
        <begin position="156"/>
        <end position="222"/>
    </location>
</feature>
<dbReference type="Gene3D" id="3.30.710.10">
    <property type="entry name" value="Potassium Channel Kv1.1, Chain A"/>
    <property type="match status" value="1"/>
</dbReference>
<protein>
    <recommendedName>
        <fullName evidence="1">BTB domain-containing protein</fullName>
    </recommendedName>
</protein>
<dbReference type="CDD" id="cd18186">
    <property type="entry name" value="BTB_POZ_ZBTB_KLHL-like"/>
    <property type="match status" value="1"/>
</dbReference>
<organism evidence="2 3">
    <name type="scientific">Dichomitus squalens</name>
    <dbReference type="NCBI Taxonomy" id="114155"/>
    <lineage>
        <taxon>Eukaryota</taxon>
        <taxon>Fungi</taxon>
        <taxon>Dikarya</taxon>
        <taxon>Basidiomycota</taxon>
        <taxon>Agaricomycotina</taxon>
        <taxon>Agaricomycetes</taxon>
        <taxon>Polyporales</taxon>
        <taxon>Polyporaceae</taxon>
        <taxon>Dichomitus</taxon>
    </lineage>
</organism>
<evidence type="ECO:0000313" key="2">
    <source>
        <dbReference type="EMBL" id="TBU61736.1"/>
    </source>
</evidence>
<dbReference type="AlphaFoldDB" id="A0A4Q9Q4A0"/>
<dbReference type="PROSITE" id="PS50097">
    <property type="entry name" value="BTB"/>
    <property type="match status" value="1"/>
</dbReference>
<reference evidence="2 3" key="1">
    <citation type="submission" date="2019-01" db="EMBL/GenBank/DDBJ databases">
        <title>Draft genome sequences of three monokaryotic isolates of the white-rot basidiomycete fungus Dichomitus squalens.</title>
        <authorList>
            <consortium name="DOE Joint Genome Institute"/>
            <person name="Lopez S.C."/>
            <person name="Andreopoulos B."/>
            <person name="Pangilinan J."/>
            <person name="Lipzen A."/>
            <person name="Riley R."/>
            <person name="Ahrendt S."/>
            <person name="Ng V."/>
            <person name="Barry K."/>
            <person name="Daum C."/>
            <person name="Grigoriev I.V."/>
            <person name="Hilden K.S."/>
            <person name="Makela M.R."/>
            <person name="de Vries R.P."/>
        </authorList>
    </citation>
    <scope>NUCLEOTIDE SEQUENCE [LARGE SCALE GENOMIC DNA]</scope>
    <source>
        <strain evidence="2 3">CBS 464.89</strain>
    </source>
</reference>
<evidence type="ECO:0000259" key="1">
    <source>
        <dbReference type="PROSITE" id="PS50097"/>
    </source>
</evidence>
<evidence type="ECO:0000313" key="3">
    <source>
        <dbReference type="Proteomes" id="UP000292082"/>
    </source>
</evidence>
<dbReference type="InterPro" id="IPR000210">
    <property type="entry name" value="BTB/POZ_dom"/>
</dbReference>
<accession>A0A4Q9Q4A0</accession>